<keyword evidence="9" id="KW-0472">Membrane</keyword>
<dbReference type="InterPro" id="IPR052387">
    <property type="entry name" value="Fibrocystin"/>
</dbReference>
<comment type="caution">
    <text evidence="16">The sequence shown here is derived from an EMBL/GenBank/DDBJ whole genome shotgun (WGS) entry which is preliminary data.</text>
</comment>
<dbReference type="Gene3D" id="2.60.120.1560">
    <property type="match status" value="1"/>
</dbReference>
<evidence type="ECO:0000256" key="4">
    <source>
        <dbReference type="ARBA" id="ARBA00022475"/>
    </source>
</evidence>
<evidence type="ECO:0000256" key="12">
    <source>
        <dbReference type="SAM" id="MobiDB-lite"/>
    </source>
</evidence>
<dbReference type="InterPro" id="IPR002909">
    <property type="entry name" value="IPT_dom"/>
</dbReference>
<evidence type="ECO:0000313" key="16">
    <source>
        <dbReference type="EMBL" id="KAG5264731.1"/>
    </source>
</evidence>
<dbReference type="Gene3D" id="2.60.40.10">
    <property type="entry name" value="Immunoglobulins"/>
    <property type="match status" value="13"/>
</dbReference>
<dbReference type="Pfam" id="PF01833">
    <property type="entry name" value="TIG"/>
    <property type="match status" value="13"/>
</dbReference>
<keyword evidence="5" id="KW-0812">Transmembrane</keyword>
<dbReference type="EMBL" id="JADWDJ010000020">
    <property type="protein sequence ID" value="KAG5264731.1"/>
    <property type="molecule type" value="Genomic_DNA"/>
</dbReference>
<dbReference type="SUPFAM" id="SSF56988">
    <property type="entry name" value="Anthrax protective antigen"/>
    <property type="match status" value="1"/>
</dbReference>
<dbReference type="FunFam" id="2.60.40.10:FF:000616">
    <property type="entry name" value="PKHD1 like 1"/>
    <property type="match status" value="1"/>
</dbReference>
<gene>
    <name evidence="16" type="ORF">AALO_G00257410</name>
</gene>
<feature type="region of interest" description="Disordered" evidence="12">
    <location>
        <begin position="2995"/>
        <end position="3017"/>
    </location>
</feature>
<dbReference type="PROSITE" id="PS51484">
    <property type="entry name" value="G8"/>
    <property type="match status" value="2"/>
</dbReference>
<feature type="chain" id="PRO_5043652672" description="Fibrocystin-L" evidence="13">
    <location>
        <begin position="24"/>
        <end position="4271"/>
    </location>
</feature>
<keyword evidence="4" id="KW-1003">Cell membrane</keyword>
<dbReference type="FunFam" id="2.60.40.10:FF:001165">
    <property type="entry name" value="PKHD1 like 1"/>
    <property type="match status" value="1"/>
</dbReference>
<feature type="compositionally biased region" description="Acidic residues" evidence="12">
    <location>
        <begin position="4230"/>
        <end position="4240"/>
    </location>
</feature>
<evidence type="ECO:0000256" key="10">
    <source>
        <dbReference type="ARBA" id="ARBA00023180"/>
    </source>
</evidence>
<dbReference type="FunFam" id="2.60.40.10:FF:000857">
    <property type="entry name" value="PKHD1 like 1"/>
    <property type="match status" value="1"/>
</dbReference>
<dbReference type="GO" id="GO:0042995">
    <property type="term" value="C:cell projection"/>
    <property type="evidence" value="ECO:0007669"/>
    <property type="project" value="UniProtKB-SubCell"/>
</dbReference>
<dbReference type="PANTHER" id="PTHR46769:SF2">
    <property type="entry name" value="FIBROCYSTIN-L ISOFORM 2 PRECURSOR-RELATED"/>
    <property type="match status" value="1"/>
</dbReference>
<evidence type="ECO:0000259" key="14">
    <source>
        <dbReference type="PROSITE" id="PS51484"/>
    </source>
</evidence>
<keyword evidence="8" id="KW-1133">Transmembrane helix</keyword>
<evidence type="ECO:0000256" key="3">
    <source>
        <dbReference type="ARBA" id="ARBA00004316"/>
    </source>
</evidence>
<evidence type="ECO:0000256" key="9">
    <source>
        <dbReference type="ARBA" id="ARBA00023136"/>
    </source>
</evidence>
<dbReference type="Gene3D" id="2.160.20.10">
    <property type="entry name" value="Single-stranded right-handed beta-helix, Pectin lyase-like"/>
    <property type="match status" value="1"/>
</dbReference>
<feature type="signal peptide" evidence="13">
    <location>
        <begin position="1"/>
        <end position="23"/>
    </location>
</feature>
<feature type="region of interest" description="Disordered" evidence="12">
    <location>
        <begin position="4192"/>
        <end position="4240"/>
    </location>
</feature>
<dbReference type="FunFam" id="2.60.40.10:FF:001292">
    <property type="entry name" value="PKHD1 like 1"/>
    <property type="match status" value="1"/>
</dbReference>
<proteinExistence type="predicted"/>
<keyword evidence="6 13" id="KW-0732">Signal</keyword>
<dbReference type="GO" id="GO:0005886">
    <property type="term" value="C:plasma membrane"/>
    <property type="evidence" value="ECO:0007669"/>
    <property type="project" value="UniProtKB-SubCell"/>
</dbReference>
<dbReference type="Pfam" id="PF10162">
    <property type="entry name" value="G8"/>
    <property type="match status" value="2"/>
</dbReference>
<dbReference type="Gene3D" id="2.60.40.420">
    <property type="entry name" value="Cupredoxins - blue copper proteins"/>
    <property type="match status" value="1"/>
</dbReference>
<dbReference type="Proteomes" id="UP000823561">
    <property type="component" value="Chromosome 20"/>
</dbReference>
<sequence length="4271" mass="463451">MTRTRRHTHLPLVVCLILCYSDAQRVFRIDPHIGSLNGATRITIEGEGFAQENQFSLNPDDADFGNSVTLVSKTRSIPCDVERDSTHSNQILCYTRAMPKDDYHIRVSVDGVPIPTSRMCNGWYTHYICSFYTRWWATPTIWSTSPSTGLPGSVITTRGRIYTDVYGSNTDVSTNGLNVRFLRAYMGGMPCELLKPNTDELYGLTMDSETSQWGYMSCAMTGTYIGHHNLSYILDSQYGRSLPENNVYFVSGLNKLSMFQTYAEVTGVSPSKGSVLGGTLLTIHGHHFDETDMPAAVTVGGQRCEVVSVTDDKIVCRTPEYRWTNMTVFPGGRGMKMELWNKSIPRNLEDVMNYNSSWPDHQGGWVDSLTHTYPIEILRFVSKMTGFFVPMETDHYRFFIKGDDKYQLYFSLTGRPEDKVLIGYRTGFTNSFFSSDSQASSVMHLEKGKAYYLEALLQDWGGPGWIQVGVFKWKSPFTYEQAYEAVDERQVLNARYDVLEEKQVLRFDGWGSEETPVMEVQQVTVSSTCFSLGTCDSTFYTLGYGEHKTGPIAVSASADQVAAALNGLWSIKPDSVTVTKQDLGTEAEYTVTFDSNRGDFESLDSWRMGGNVNVSVTEVTKGVASLETFTLLWGGVPSTPISFNASEAEVRGALEAMLHAECPAEVLAMESFRVKYHRDYEDEHTGFSKDNLDKRGTLVMDTEAFCGRWSLMNPEILFMSSDTKESGGTYGAVNLEQDDTLCFAYKGYMKSEVGVKFSYKDNKGATQTVTAQVPLTPNQDPGWHYTCVNLMTSLQTKHIGTNYKMTELHLSRATVGEEYYVDAVHLGRDVTVFDNMVLQRRRPPALAQWGQIINILSVVKTTVGSSVSYEISASPFNCAYGLPLMEVGFLQGISGNLSDSVAYTQGGAKVTITRTQSASPPLNGTFDIEIYGRRVEGLPVDISAQDLKYALQSIPEMGSVDVTRSGDCKAYKWLITWLSNPGRQPILQVNASDVTGVNPQVYVNVRDEGGLFMQSIRGDMLRVPESKPQVEVLINGIASKCSGDCSFEWSEDKTPLVTGISPSQGSSNLGTVLTISGSGFDDANATVWIGHTECTVTQVTDTQVTCSVGPAPAGTYPVILSLPGLGQARYQGDQPFNFTSQLSVSSVSPIAGSVTGGTVLTVEGFGFGWGTEVTIGSETCEVLEVNLHMVTCRVPPGSLGAQSVTVTIGDMSQVASQTFTYSDSLTATITSISPQTTSVSGSIVGLRLLVVMGTNFGVRGNDTLVFVGQRQCEVVEWNTTAITCILPFLPPAMYEVNVQIGNLGFPTVSAGVNPTVQYVLEVSSVTPLLGSLYGGSQLTISGSGFSANLEDNRVMLGDRSCRVTAASAHEIQCVVESGAKTHTITNQGSHPSHGEGYAWSPAAALATVGDTVVWRWEAPAFLQDVGFRVFSVASPSSTTPDGRAFTSGDAKTPSGLFRYQFTSPGVYYYSSGFVDSTDEKSLQGVVTVRDVKESRPELYVTVGGVTAMSGPAMRRVSRDVEECTTAPNCPEPTPSNGTSFSFSRCASPTVHAISPSSGHAHDFIHIQGMGFGSQSCAIEVMVGDHSCQVVNSTESEIYCQLSTDSGAEIGTPLPVTVRVNNLGTAINTAPSEFDRRFVVLPVVDSVSPSSGSVTGHTKLTITGSGFSESVAVTVDRLQCQMLWANYTTVMCQTSPSTTGPRSGSVVIHMGSIASTCVGDCTFTYSAELAPQVFGVNPNTISGNLTTVAVNGTGFGSDATDVSVHAADISLEVTDVTDSTITLSVGPLPAGSHPLSVVVMSRGLALGDVTLTSATRATLSPNAGSTAGGTPLVLMGNGFLLGNTMVRLDGAPCWITEVTPGEVHCLTPPHNAAQVKVLVEVLGVQYPALTFSYSQAQTPKVTGVSPATGLSNTVISLTGTGFGSDASLISVKIDGVACIVATVTDTLVTCAVGEHAGGTFPIMLQHKVKGYATSNVVFNYELQLTGVVPSEGGLGGGNMVRVEGTGFDPRYSQVRICGGECEVNRNMSSSTQLHCRTPPINGSDATHSCPVTVVNGKDSVNISDGYSYKSSLTPAITDVSPRRGGTAGGTRLTITGSGFSPNSGKVSVTIAGSVCDVMSANDTTIICVTNAQARSQETKVRVEVGDKGVALMDHADFFYIDVWSSRYTWGGLSPPEKGSFAVITKGQTILLDTSTPVLKMLLIQGGKLVFDEKDIELQAENILITDGGALQVGTEEEPFQHKAIITLHGDLRSPELPVYGAKTLGVREGVLDLHGIPVPVTWTRLAQTAENGSSTLLLTHPVTWKSGDQVVIATTGHRHSQKESEVRFISAVSSDGRMVALTEPLEYTHLGVTVTLPDGTEFEARAEVGLLTRNIVVRGSNNIEWNDKVEACPAGFNTGEFATQTCFQGRFGEETGSDQFGGCIMFHAPRPGKNLAIGRIEHVELFNAGQAFRLGRYPIHWHLMGDVNFKSYVRGCALHQTYNRAVTIHNTHNLLVERNVIYNIMGGAFFIEDGIETGNVVQYNLAVFVRQSTSLLNDDVTPAAYWVTNPNNVIRHNAAAGGTHFGFWYRMHEHPDGPSYDPNICQKRVPLGEFSNNTVHSQGWFGLWIFKEYFPVKDGHCNRKVPEPAVFRTLTTWNCEKGAEWVDVGAVQFSGFVMVNNEKAGIEGKRIISDFVGDFGEELGAAVINSTLVGHVDELMLGDNYCSTSGVILPLDDGMSVISSTFINFDRKSCAAIGVARIDGTCIDRCGGWGARFSGIKYYNSPNKASFRWEHEVNLIDLDGSLTGTVGSKVAPASPLLDPSLCTPHDEWSIGFPGLICDPSVHFHRLAFNHPKPTSLEGNFAVISNGFGASMVPYLKKRMTHPLGWMAMLPSGQTYNWYFNTLEQLTNISYDATFYGFKHDEFIIINHNLTQSPDSFNIMDKRNGSTAPLTNAANVNGDWYFNKDTNNVYYIISGKDSQSSRRRRSSVDPQELDRNVYFQVFNCFYPKCQAPTPPPPATLAPLPTGRPDDSKDWSDESFWKSSAENNFTVPSAGSNVVIPTGAWVVLNGDTPALNKLTVKGVLEIRDGGGSRSRRSTPNKIVLDATYISIQGGRLIAGSEDKPFTGELDIVLRGDHYTPDWLLPNGPNQGSKVLGVFGTLELYGKPHNVCHSKLASTAEAGTNTLTLRRAVDWQVGDEVVISTTSYDPWQTEKRTIAAISDNLKTLTLSAPLTHTHLGKTYSISGSSRTYTLAADVGLLTRNIKIIGHAHAELYSQSFGARVLVGTFSDGGIDYRGKAQIRNVEFYHTGQEGWSDYSDPRYSMAFLNLGEVSDMESYIQGCGFHDGFSPAIGIFGTNGMQVDDNVIYFTVGEGIRVWGSNNMIRRNLVTMTLWPGSYKDREEVFNYDWTASIEVNEGRSTILIGNIVAGYERSGYRMDGEPCPGSANPVQAWQDNEAHGGIYGIHMNMDGLPGCTLIQGFTIWRSFDFGIYFQGSMSLQIANVTLVDNGMGIMPIIYSPPSLSHLYDEDKTVQVQNALIVGTSPDFNCSDTVSRQDTYVRLSREHGAPRPPMGGRSGICWPAFISSHNAGPRMSLVGSTSYNAISGLMTVTDTTFVAFRNVCSTERAVMFMTNPNNEDLQHPIQVKRITMVESREEGKLLIHRPDFKKANPSDCVDMDCDAKKKTLLRDEDGTFLGAVGTVVPQSEYEWDGDARHGLGDYRIPKVMLTYLNGSRIPVKQIAPNKGVIRDSSCTYVPLWQSYECFGLNYRMLAIESLDADTETRRLSPVAVLGNGYIDLINGPQDHGWCNGYTCQKRLSLFHSVVATGKSFDVYFSSTTPQKLRLMMLNAQPTEAVRVAVFYQKPQRLDVYVNNKLVAPTNAEWNSENTDYTLLKPAYPGMYLPALNSTTHGANYFDPDYKMLYVVVRGTKPMEIRTSPKLFLSFSLPAMTEDEFFGPNLINNLATFLKVPASMIRITKIVREDGGLRKRRKRSTGLSVEVEISKPPVQQTNNSTNDEEAFTELQGIANNLGQAAISGNLSQAVGFNVSSMGIIPPPPPPSDPTWEEVATEEVTREDPVVEKVTSMAALIVMNEPVAGLTPGLLSQQPSLMAVDEEGSCVAVGVTILTVTAVLKDSSGSLVDGLYGNMTIRFKGCWANYTDLSISDPGENLTLAFTLNMFRASSRSFTVKAVPTTTSSPSTNASWVTDATAINGTAPPDSPVPPTEIKPTAPPAPTTTTTPEITTIEYTTEESTTDDSDYPSVLDAAGARSPGSLLLLLLFSLLLTLTVL</sequence>
<dbReference type="Pfam" id="PF24606">
    <property type="entry name" value="CEMIP_beta-hel"/>
    <property type="match status" value="2"/>
</dbReference>
<evidence type="ECO:0000256" key="1">
    <source>
        <dbReference type="ARBA" id="ARBA00004167"/>
    </source>
</evidence>
<dbReference type="InterPro" id="IPR013783">
    <property type="entry name" value="Ig-like_fold"/>
</dbReference>
<dbReference type="SMART" id="SM00710">
    <property type="entry name" value="PbH1"/>
    <property type="match status" value="7"/>
</dbReference>
<keyword evidence="7" id="KW-0677">Repeat</keyword>
<dbReference type="SUPFAM" id="SSF51126">
    <property type="entry name" value="Pectin lyase-like"/>
    <property type="match status" value="2"/>
</dbReference>
<feature type="domain" description="G8" evidence="14">
    <location>
        <begin position="3020"/>
        <end position="3158"/>
    </location>
</feature>
<protein>
    <recommendedName>
        <fullName evidence="18">Fibrocystin-L</fullName>
    </recommendedName>
</protein>
<reference evidence="16" key="1">
    <citation type="submission" date="2020-10" db="EMBL/GenBank/DDBJ databases">
        <title>Chromosome-scale genome assembly of the Allis shad, Alosa alosa.</title>
        <authorList>
            <person name="Margot Z."/>
            <person name="Christophe K."/>
            <person name="Cabau C."/>
            <person name="Louis A."/>
            <person name="Berthelot C."/>
            <person name="Parey E."/>
            <person name="Roest Crollius H."/>
            <person name="Montfort J."/>
            <person name="Robinson-Rechavi M."/>
            <person name="Bucao C."/>
            <person name="Bouchez O."/>
            <person name="Gislard M."/>
            <person name="Lluch J."/>
            <person name="Milhes M."/>
            <person name="Lampietro C."/>
            <person name="Lopez Roques C."/>
            <person name="Donnadieu C."/>
            <person name="Braasch I."/>
            <person name="Desvignes T."/>
            <person name="Postlethwait J."/>
            <person name="Bobe J."/>
            <person name="Guiguen Y."/>
        </authorList>
    </citation>
    <scope>NUCLEOTIDE SEQUENCE</scope>
    <source>
        <strain evidence="16">M-15738</strain>
        <tissue evidence="16">Blood</tissue>
    </source>
</reference>
<keyword evidence="17" id="KW-1185">Reference proteome</keyword>
<feature type="compositionally biased region" description="Pro residues" evidence="12">
    <location>
        <begin position="4199"/>
        <end position="4216"/>
    </location>
</feature>
<evidence type="ECO:0000256" key="7">
    <source>
        <dbReference type="ARBA" id="ARBA00022737"/>
    </source>
</evidence>
<feature type="domain" description="G8" evidence="14">
    <location>
        <begin position="2166"/>
        <end position="2286"/>
    </location>
</feature>
<evidence type="ECO:0000313" key="17">
    <source>
        <dbReference type="Proteomes" id="UP000823561"/>
    </source>
</evidence>
<feature type="domain" description="PA14" evidence="15">
    <location>
        <begin position="330"/>
        <end position="487"/>
    </location>
</feature>
<dbReference type="PANTHER" id="PTHR46769">
    <property type="entry name" value="POLYCYSTIC KIDNEY AND HEPATIC DISEASE 1 (AUTOSOMAL RECESSIVE)-LIKE 1"/>
    <property type="match status" value="1"/>
</dbReference>
<dbReference type="InterPro" id="IPR019316">
    <property type="entry name" value="G8_domain"/>
</dbReference>
<dbReference type="InterPro" id="IPR055401">
    <property type="entry name" value="CEMIP_beta-hel_dom"/>
</dbReference>
<dbReference type="InterPro" id="IPR037524">
    <property type="entry name" value="PA14/GLEYA"/>
</dbReference>
<dbReference type="InterPro" id="IPR011050">
    <property type="entry name" value="Pectin_lyase_fold/virulence"/>
</dbReference>
<organism evidence="16 17">
    <name type="scientific">Alosa alosa</name>
    <name type="common">allis shad</name>
    <dbReference type="NCBI Taxonomy" id="278164"/>
    <lineage>
        <taxon>Eukaryota</taxon>
        <taxon>Metazoa</taxon>
        <taxon>Chordata</taxon>
        <taxon>Craniata</taxon>
        <taxon>Vertebrata</taxon>
        <taxon>Euteleostomi</taxon>
        <taxon>Actinopterygii</taxon>
        <taxon>Neopterygii</taxon>
        <taxon>Teleostei</taxon>
        <taxon>Clupei</taxon>
        <taxon>Clupeiformes</taxon>
        <taxon>Clupeoidei</taxon>
        <taxon>Clupeidae</taxon>
        <taxon>Alosa</taxon>
    </lineage>
</organism>
<dbReference type="InterPro" id="IPR012334">
    <property type="entry name" value="Pectin_lyas_fold"/>
</dbReference>
<evidence type="ECO:0000256" key="5">
    <source>
        <dbReference type="ARBA" id="ARBA00022692"/>
    </source>
</evidence>
<accession>A0AAV6FWH1</accession>
<dbReference type="GO" id="GO:0007399">
    <property type="term" value="P:nervous system development"/>
    <property type="evidence" value="ECO:0007669"/>
    <property type="project" value="UniProtKB-ARBA"/>
</dbReference>
<dbReference type="SUPFAM" id="SSF49503">
    <property type="entry name" value="Cupredoxins"/>
    <property type="match status" value="1"/>
</dbReference>
<comment type="subcellular location">
    <subcellularLocation>
        <location evidence="2">Cell membrane</location>
    </subcellularLocation>
    <subcellularLocation>
        <location evidence="3">Cell projection</location>
    </subcellularLocation>
    <subcellularLocation>
        <location evidence="1">Membrane</location>
        <topology evidence="1">Single-pass membrane protein</topology>
    </subcellularLocation>
</comment>
<dbReference type="SUPFAM" id="SSF81296">
    <property type="entry name" value="E set domains"/>
    <property type="match status" value="13"/>
</dbReference>
<feature type="compositionally biased region" description="Low complexity" evidence="12">
    <location>
        <begin position="4217"/>
        <end position="4229"/>
    </location>
</feature>
<dbReference type="InterPro" id="IPR008972">
    <property type="entry name" value="Cupredoxin"/>
</dbReference>
<keyword evidence="10" id="KW-0325">Glycoprotein</keyword>
<evidence type="ECO:0000256" key="13">
    <source>
        <dbReference type="SAM" id="SignalP"/>
    </source>
</evidence>
<evidence type="ECO:0000256" key="8">
    <source>
        <dbReference type="ARBA" id="ARBA00022989"/>
    </source>
</evidence>
<dbReference type="InterPro" id="IPR006626">
    <property type="entry name" value="PbH1"/>
</dbReference>
<evidence type="ECO:0000256" key="11">
    <source>
        <dbReference type="ARBA" id="ARBA00023273"/>
    </source>
</evidence>
<evidence type="ECO:0008006" key="18">
    <source>
        <dbReference type="Google" id="ProtNLM"/>
    </source>
</evidence>
<dbReference type="PROSITE" id="PS51820">
    <property type="entry name" value="PA14"/>
    <property type="match status" value="1"/>
</dbReference>
<dbReference type="InterPro" id="IPR014756">
    <property type="entry name" value="Ig_E-set"/>
</dbReference>
<dbReference type="FunFam" id="2.160.20.10:FF:000070">
    <property type="entry name" value="PKHD1 like 1"/>
    <property type="match status" value="1"/>
</dbReference>
<keyword evidence="11" id="KW-0966">Cell projection</keyword>
<evidence type="ECO:0000256" key="6">
    <source>
        <dbReference type="ARBA" id="ARBA00022729"/>
    </source>
</evidence>
<dbReference type="FunFam" id="2.60.40.10:FF:001057">
    <property type="entry name" value="PKHD1 like 1"/>
    <property type="match status" value="1"/>
</dbReference>
<dbReference type="SMART" id="SM01225">
    <property type="entry name" value="G8"/>
    <property type="match status" value="2"/>
</dbReference>
<name>A0AAV6FWH1_9TELE</name>
<dbReference type="CDD" id="cd00603">
    <property type="entry name" value="IPT_PCSR"/>
    <property type="match status" value="11"/>
</dbReference>
<evidence type="ECO:0000259" key="15">
    <source>
        <dbReference type="PROSITE" id="PS51820"/>
    </source>
</evidence>
<evidence type="ECO:0000256" key="2">
    <source>
        <dbReference type="ARBA" id="ARBA00004236"/>
    </source>
</evidence>
<dbReference type="SMART" id="SM00429">
    <property type="entry name" value="IPT"/>
    <property type="match status" value="12"/>
</dbReference>